<keyword evidence="1" id="KW-1133">Transmembrane helix</keyword>
<evidence type="ECO:0000256" key="1">
    <source>
        <dbReference type="SAM" id="Phobius"/>
    </source>
</evidence>
<organism evidence="2 3">
    <name type="scientific">Fusibacter bizertensis</name>
    <dbReference type="NCBI Taxonomy" id="1488331"/>
    <lineage>
        <taxon>Bacteria</taxon>
        <taxon>Bacillati</taxon>
        <taxon>Bacillota</taxon>
        <taxon>Clostridia</taxon>
        <taxon>Eubacteriales</taxon>
        <taxon>Eubacteriales Family XII. Incertae Sedis</taxon>
        <taxon>Fusibacter</taxon>
    </lineage>
</organism>
<keyword evidence="1" id="KW-0812">Transmembrane</keyword>
<comment type="caution">
    <text evidence="2">The sequence shown here is derived from an EMBL/GenBank/DDBJ whole genome shotgun (WGS) entry which is preliminary data.</text>
</comment>
<evidence type="ECO:0000313" key="3">
    <source>
        <dbReference type="Proteomes" id="UP001158045"/>
    </source>
</evidence>
<sequence>MLLVIGIYLWKKNRRVSIILIFIPIIISMVILGMLFAFSNINTPFIDLKSLDKFEQSLNEKNNYALTMDEHAYRTLRLSVIIKVDRTLQTNEIEKLKFDLVQFLKSEELKSDIDKFMLKQVGTSQEFQEVYICVLYEDNILLELENRDD</sequence>
<feature type="transmembrane region" description="Helical" evidence="1">
    <location>
        <begin position="16"/>
        <end position="38"/>
    </location>
</feature>
<keyword evidence="3" id="KW-1185">Reference proteome</keyword>
<accession>A0ABT6N965</accession>
<proteinExistence type="predicted"/>
<gene>
    <name evidence="2" type="ORF">QE109_02285</name>
</gene>
<reference evidence="2 3" key="1">
    <citation type="submission" date="2023-04" db="EMBL/GenBank/DDBJ databases">
        <title>Fusibacter bizertensis strain WBS, isolated from littoral bottom sediments of the Arctic seas - biochemical and genomic analysis.</title>
        <authorList>
            <person name="Brioukhanov A.L."/>
        </authorList>
    </citation>
    <scope>NUCLEOTIDE SEQUENCE [LARGE SCALE GENOMIC DNA]</scope>
    <source>
        <strain evidence="2 3">WBS</strain>
    </source>
</reference>
<dbReference type="Proteomes" id="UP001158045">
    <property type="component" value="Unassembled WGS sequence"/>
</dbReference>
<dbReference type="EMBL" id="JARYZI010000001">
    <property type="protein sequence ID" value="MDH8676955.1"/>
    <property type="molecule type" value="Genomic_DNA"/>
</dbReference>
<evidence type="ECO:0000313" key="2">
    <source>
        <dbReference type="EMBL" id="MDH8676955.1"/>
    </source>
</evidence>
<name>A0ABT6N965_9FIRM</name>
<protein>
    <submittedName>
        <fullName evidence="2">Uncharacterized protein</fullName>
    </submittedName>
</protein>
<keyword evidence="1" id="KW-0472">Membrane</keyword>